<dbReference type="Proteomes" id="UP000516305">
    <property type="component" value="Chromosome"/>
</dbReference>
<feature type="domain" description="Cytochrome c" evidence="10">
    <location>
        <begin position="164"/>
        <end position="286"/>
    </location>
</feature>
<dbReference type="KEGG" id="chyd:H4K34_13730"/>
<dbReference type="PANTHER" id="PTHR30600">
    <property type="entry name" value="CYTOCHROME C PEROXIDASE-RELATED"/>
    <property type="match status" value="1"/>
</dbReference>
<dbReference type="AlphaFoldDB" id="A0A7H0VK24"/>
<evidence type="ECO:0000259" key="10">
    <source>
        <dbReference type="PROSITE" id="PS51007"/>
    </source>
</evidence>
<evidence type="ECO:0000256" key="8">
    <source>
        <dbReference type="PIRSR" id="PIRSR000294-1"/>
    </source>
</evidence>
<name>A0A7H0VK24_9FLAO</name>
<dbReference type="EMBL" id="CP060139">
    <property type="protein sequence ID" value="QNR26072.1"/>
    <property type="molecule type" value="Genomic_DNA"/>
</dbReference>
<comment type="cofactor">
    <cofactor evidence="8">
        <name>heme</name>
        <dbReference type="ChEBI" id="CHEBI:30413"/>
    </cofactor>
    <text evidence="8">Binds 2 heme groups.</text>
</comment>
<evidence type="ECO:0000256" key="7">
    <source>
        <dbReference type="ARBA" id="ARBA00023004"/>
    </source>
</evidence>
<feature type="binding site" description="covalent" evidence="8">
    <location>
        <position position="183"/>
    </location>
    <ligand>
        <name>heme c</name>
        <dbReference type="ChEBI" id="CHEBI:61717"/>
        <label>2</label>
    </ligand>
</feature>
<dbReference type="GO" id="GO:0004130">
    <property type="term" value="F:cytochrome-c peroxidase activity"/>
    <property type="evidence" value="ECO:0007669"/>
    <property type="project" value="TreeGrafter"/>
</dbReference>
<feature type="binding site" description="axial binding residue" evidence="9">
    <location>
        <position position="184"/>
    </location>
    <ligand>
        <name>heme c</name>
        <dbReference type="ChEBI" id="CHEBI:61717"/>
        <label>2</label>
    </ligand>
    <ligandPart>
        <name>Fe</name>
        <dbReference type="ChEBI" id="CHEBI:18248"/>
    </ligandPart>
</feature>
<evidence type="ECO:0000313" key="11">
    <source>
        <dbReference type="EMBL" id="QNR26072.1"/>
    </source>
</evidence>
<keyword evidence="5" id="KW-0574">Periplasm</keyword>
<feature type="binding site" description="axial binding residue" evidence="9">
    <location>
        <position position="38"/>
    </location>
    <ligand>
        <name>heme c</name>
        <dbReference type="ChEBI" id="CHEBI:61717"/>
        <label>1</label>
    </ligand>
    <ligandPart>
        <name>Fe</name>
        <dbReference type="ChEBI" id="CHEBI:18248"/>
    </ligandPart>
</feature>
<dbReference type="GO" id="GO:0046872">
    <property type="term" value="F:metal ion binding"/>
    <property type="evidence" value="ECO:0007669"/>
    <property type="project" value="UniProtKB-KW"/>
</dbReference>
<evidence type="ECO:0000256" key="1">
    <source>
        <dbReference type="ARBA" id="ARBA00004418"/>
    </source>
</evidence>
<feature type="binding site" description="covalent" evidence="8">
    <location>
        <position position="37"/>
    </location>
    <ligand>
        <name>heme c</name>
        <dbReference type="ChEBI" id="CHEBI:61717"/>
        <label>1</label>
    </ligand>
</feature>
<evidence type="ECO:0000256" key="5">
    <source>
        <dbReference type="ARBA" id="ARBA00022764"/>
    </source>
</evidence>
<reference evidence="11 12" key="1">
    <citation type="submission" date="2020-08" db="EMBL/GenBank/DDBJ databases">
        <title>Croceimicrobium hydrocarbonivorans gen. nov., sp. nov., a novel marine bacterium isolated from a bacterial consortium that degrades polyethylene terephthalate.</title>
        <authorList>
            <person name="Liu R."/>
        </authorList>
    </citation>
    <scope>NUCLEOTIDE SEQUENCE [LARGE SCALE GENOMIC DNA]</scope>
    <source>
        <strain evidence="11 12">A20-9</strain>
    </source>
</reference>
<dbReference type="Pfam" id="PF03150">
    <property type="entry name" value="CCP_MauG"/>
    <property type="match status" value="1"/>
</dbReference>
<dbReference type="GO" id="GO:0009055">
    <property type="term" value="F:electron transfer activity"/>
    <property type="evidence" value="ECO:0007669"/>
    <property type="project" value="InterPro"/>
</dbReference>
<dbReference type="InterPro" id="IPR036909">
    <property type="entry name" value="Cyt_c-like_dom_sf"/>
</dbReference>
<dbReference type="InterPro" id="IPR051395">
    <property type="entry name" value="Cytochrome_c_Peroxidase/MauG"/>
</dbReference>
<organism evidence="11 12">
    <name type="scientific">Croceimicrobium hydrocarbonivorans</name>
    <dbReference type="NCBI Taxonomy" id="2761580"/>
    <lineage>
        <taxon>Bacteria</taxon>
        <taxon>Pseudomonadati</taxon>
        <taxon>Bacteroidota</taxon>
        <taxon>Flavobacteriia</taxon>
        <taxon>Flavobacteriales</taxon>
        <taxon>Owenweeksiaceae</taxon>
        <taxon>Croceimicrobium</taxon>
    </lineage>
</organism>
<feature type="binding site" description="covalent" evidence="8">
    <location>
        <position position="180"/>
    </location>
    <ligand>
        <name>heme c</name>
        <dbReference type="ChEBI" id="CHEBI:61717"/>
        <label>2</label>
    </ligand>
</feature>
<keyword evidence="7 9" id="KW-0408">Iron</keyword>
<evidence type="ECO:0000256" key="4">
    <source>
        <dbReference type="ARBA" id="ARBA00022729"/>
    </source>
</evidence>
<dbReference type="GO" id="GO:0020037">
    <property type="term" value="F:heme binding"/>
    <property type="evidence" value="ECO:0007669"/>
    <property type="project" value="InterPro"/>
</dbReference>
<keyword evidence="2 8" id="KW-0349">Heme</keyword>
<keyword evidence="4" id="KW-0732">Signal</keyword>
<evidence type="ECO:0000256" key="9">
    <source>
        <dbReference type="PIRSR" id="PIRSR000294-2"/>
    </source>
</evidence>
<dbReference type="InterPro" id="IPR009056">
    <property type="entry name" value="Cyt_c-like_dom"/>
</dbReference>
<dbReference type="PIRSF" id="PIRSF000294">
    <property type="entry name" value="Cytochrome-c_peroxidase"/>
    <property type="match status" value="1"/>
</dbReference>
<keyword evidence="12" id="KW-1185">Reference proteome</keyword>
<dbReference type="InterPro" id="IPR004852">
    <property type="entry name" value="Di-haem_cyt_c_peroxidsae"/>
</dbReference>
<evidence type="ECO:0000313" key="12">
    <source>
        <dbReference type="Proteomes" id="UP000516305"/>
    </source>
</evidence>
<dbReference type="SUPFAM" id="SSF46626">
    <property type="entry name" value="Cytochrome c"/>
    <property type="match status" value="2"/>
</dbReference>
<sequence>MVFPEDNQYSYARWQLGKKLFYDPVLSRDSSLSCASCHKLELAFADDRAFSPGIQNRPGTRNATSLTNIGYHPYFLREGSVPTLEMQALVPVQEHNEFDHSMPEIAAKLQANARYRQMSEEAYEREPDPWVITRALGVFQRSLISGNSPYDRYQYQGESQALNKAEIRGMALFFSSRTQCASCHSGFNFSNYAFENNGLDSVYQDPLRMRLTNDPADEGRAKVPSLRNLAFSAPYMHDGRFQNLAEVIQHYQKGGAGHPNQSELIRPFSLSNQEQDDLIAFLLALSDPTFTQNQSFSEAGH</sequence>
<dbReference type="GO" id="GO:0042597">
    <property type="term" value="C:periplasmic space"/>
    <property type="evidence" value="ECO:0007669"/>
    <property type="project" value="UniProtKB-SubCell"/>
</dbReference>
<keyword evidence="3 9" id="KW-0479">Metal-binding</keyword>
<keyword evidence="6" id="KW-0560">Oxidoreductase</keyword>
<feature type="binding site" description="covalent" evidence="8">
    <location>
        <position position="34"/>
    </location>
    <ligand>
        <name>heme c</name>
        <dbReference type="ChEBI" id="CHEBI:61717"/>
        <label>1</label>
    </ligand>
</feature>
<accession>A0A7H0VK24</accession>
<dbReference type="InterPro" id="IPR026259">
    <property type="entry name" value="MauG/Cytc_peroxidase"/>
</dbReference>
<protein>
    <submittedName>
        <fullName evidence="11">C-type cytochrome</fullName>
    </submittedName>
</protein>
<dbReference type="Gene3D" id="1.10.760.10">
    <property type="entry name" value="Cytochrome c-like domain"/>
    <property type="match status" value="2"/>
</dbReference>
<evidence type="ECO:0000256" key="3">
    <source>
        <dbReference type="ARBA" id="ARBA00022723"/>
    </source>
</evidence>
<dbReference type="Pfam" id="PF00034">
    <property type="entry name" value="Cytochrom_C"/>
    <property type="match status" value="1"/>
</dbReference>
<evidence type="ECO:0000256" key="6">
    <source>
        <dbReference type="ARBA" id="ARBA00023002"/>
    </source>
</evidence>
<dbReference type="PROSITE" id="PS51007">
    <property type="entry name" value="CYTC"/>
    <property type="match status" value="2"/>
</dbReference>
<proteinExistence type="predicted"/>
<comment type="PTM">
    <text evidence="8">Binds 2 heme groups per subunit.</text>
</comment>
<comment type="subcellular location">
    <subcellularLocation>
        <location evidence="1">Periplasm</location>
    </subcellularLocation>
</comment>
<feature type="domain" description="Cytochrome c" evidence="10">
    <location>
        <begin position="12"/>
        <end position="113"/>
    </location>
</feature>
<gene>
    <name evidence="11" type="ORF">H4K34_13730</name>
</gene>
<evidence type="ECO:0000256" key="2">
    <source>
        <dbReference type="ARBA" id="ARBA00022617"/>
    </source>
</evidence>